<evidence type="ECO:0000313" key="2">
    <source>
        <dbReference type="EMBL" id="MBD2254078.1"/>
    </source>
</evidence>
<organism evidence="2 3">
    <name type="scientific">Nostoc parmelioides FACHB-3921</name>
    <dbReference type="NCBI Taxonomy" id="2692909"/>
    <lineage>
        <taxon>Bacteria</taxon>
        <taxon>Bacillati</taxon>
        <taxon>Cyanobacteriota</taxon>
        <taxon>Cyanophyceae</taxon>
        <taxon>Nostocales</taxon>
        <taxon>Nostocaceae</taxon>
        <taxon>Nostoc</taxon>
    </lineage>
</organism>
<name>A0ABR8BMA9_9NOSO</name>
<dbReference type="NCBIfam" id="TIGR02385">
    <property type="entry name" value="RelE_StbE"/>
    <property type="match status" value="1"/>
</dbReference>
<dbReference type="RefSeq" id="WP_190569904.1">
    <property type="nucleotide sequence ID" value="NZ_JACJQL010000043.1"/>
</dbReference>
<keyword evidence="3" id="KW-1185">Reference proteome</keyword>
<dbReference type="InterPro" id="IPR007712">
    <property type="entry name" value="RelE/ParE_toxin"/>
</dbReference>
<dbReference type="Pfam" id="PF05016">
    <property type="entry name" value="ParE_toxin"/>
    <property type="match status" value="1"/>
</dbReference>
<dbReference type="InterPro" id="IPR035093">
    <property type="entry name" value="RelE/ParE_toxin_dom_sf"/>
</dbReference>
<gene>
    <name evidence="2" type="ORF">H6G14_22655</name>
</gene>
<dbReference type="PANTHER" id="PTHR38813">
    <property type="match status" value="1"/>
</dbReference>
<dbReference type="SUPFAM" id="SSF143011">
    <property type="entry name" value="RelE-like"/>
    <property type="match status" value="1"/>
</dbReference>
<accession>A0ABR8BMA9</accession>
<sequence length="88" mass="10462">MKVEFRKSFEKDLGKIQDADLLLKIKTVIEQVETAESLSEISNIKKLKADGNYYRIRVGDYRIGFAEDENMITFVRVLHRKEIYRYFP</sequence>
<reference evidence="2 3" key="1">
    <citation type="journal article" date="2020" name="ISME J.">
        <title>Comparative genomics reveals insights into cyanobacterial evolution and habitat adaptation.</title>
        <authorList>
            <person name="Chen M.Y."/>
            <person name="Teng W.K."/>
            <person name="Zhao L."/>
            <person name="Hu C.X."/>
            <person name="Zhou Y.K."/>
            <person name="Han B.P."/>
            <person name="Song L.R."/>
            <person name="Shu W.S."/>
        </authorList>
    </citation>
    <scope>NUCLEOTIDE SEQUENCE [LARGE SCALE GENOMIC DNA]</scope>
    <source>
        <strain evidence="2 3">FACHB-3921</strain>
    </source>
</reference>
<protein>
    <submittedName>
        <fullName evidence="2">Type II toxin-antitoxin system RelE/ParE family toxin</fullName>
    </submittedName>
</protein>
<dbReference type="InterPro" id="IPR052747">
    <property type="entry name" value="TA_system_RelE_toxin"/>
</dbReference>
<comment type="caution">
    <text evidence="2">The sequence shown here is derived from an EMBL/GenBank/DDBJ whole genome shotgun (WGS) entry which is preliminary data.</text>
</comment>
<evidence type="ECO:0000313" key="3">
    <source>
        <dbReference type="Proteomes" id="UP000621307"/>
    </source>
</evidence>
<dbReference type="Gene3D" id="3.30.2310.20">
    <property type="entry name" value="RelE-like"/>
    <property type="match status" value="1"/>
</dbReference>
<proteinExistence type="predicted"/>
<evidence type="ECO:0000256" key="1">
    <source>
        <dbReference type="ARBA" id="ARBA00022649"/>
    </source>
</evidence>
<dbReference type="EMBL" id="JACJQL010000043">
    <property type="protein sequence ID" value="MBD2254078.1"/>
    <property type="molecule type" value="Genomic_DNA"/>
</dbReference>
<keyword evidence="1" id="KW-1277">Toxin-antitoxin system</keyword>
<dbReference type="Proteomes" id="UP000621307">
    <property type="component" value="Unassembled WGS sequence"/>
</dbReference>
<dbReference type="PANTHER" id="PTHR38813:SF1">
    <property type="entry name" value="TOXIN RELE1-RELATED"/>
    <property type="match status" value="1"/>
</dbReference>